<feature type="compositionally biased region" description="Polar residues" evidence="1">
    <location>
        <begin position="300"/>
        <end position="314"/>
    </location>
</feature>
<dbReference type="InterPro" id="IPR056116">
    <property type="entry name" value="DUF7699"/>
</dbReference>
<sequence length="424" mass="48762">MLLQFKEMDSTRGKNTVMVSSSSEEEEEEGEESHSEGSDCEDSDYEDSDCDEASESESESESDDNDVDDSSLSDKVVTLLREGKDIESLKLKECKAYLRNHGLRIAGNRDVCVARIREHWRLKYGSGYTLYPKSSFTINCTGDVCTGDVVLFRQKVYEKFSKVTRHGKILGNRTVAGRVVKESYGAAKQQHTFTVEVLWSTGVKKLPPLSPLLVKGRNLYKQKTYRQRWKSEADRIEVLHEKHKRGAAARSKRALKNKKRSCFANESKDSKRPHEIHNKKRSKSGRSCVDKVRHQDGSRKANNFQPREATSSTQETRKENASSRASRYTRGSHHSDEFDRYQVPVYPLYDSYPQSAYRYHVNSQSRNVPSEFFYHNRGLIPPSRPSVDEFTTRSQHLVFNDNRRAQTSLYDFELKNYGGRKYGI</sequence>
<dbReference type="PANTHER" id="PTHR35323">
    <property type="entry name" value="SAP DOMAIN-CONTAINING PROTEIN"/>
    <property type="match status" value="1"/>
</dbReference>
<feature type="compositionally biased region" description="Basic and acidic residues" evidence="1">
    <location>
        <begin position="266"/>
        <end position="276"/>
    </location>
</feature>
<gene>
    <name evidence="4" type="ORF">VNO80_09525</name>
</gene>
<organism evidence="4 5">
    <name type="scientific">Phaseolus coccineus</name>
    <name type="common">Scarlet runner bean</name>
    <name type="synonym">Phaseolus multiflorus</name>
    <dbReference type="NCBI Taxonomy" id="3886"/>
    <lineage>
        <taxon>Eukaryota</taxon>
        <taxon>Viridiplantae</taxon>
        <taxon>Streptophyta</taxon>
        <taxon>Embryophyta</taxon>
        <taxon>Tracheophyta</taxon>
        <taxon>Spermatophyta</taxon>
        <taxon>Magnoliopsida</taxon>
        <taxon>eudicotyledons</taxon>
        <taxon>Gunneridae</taxon>
        <taxon>Pentapetalae</taxon>
        <taxon>rosids</taxon>
        <taxon>fabids</taxon>
        <taxon>Fabales</taxon>
        <taxon>Fabaceae</taxon>
        <taxon>Papilionoideae</taxon>
        <taxon>50 kb inversion clade</taxon>
        <taxon>NPAAA clade</taxon>
        <taxon>indigoferoid/millettioid clade</taxon>
        <taxon>Phaseoleae</taxon>
        <taxon>Phaseolus</taxon>
    </lineage>
</organism>
<evidence type="ECO:0000313" key="5">
    <source>
        <dbReference type="Proteomes" id="UP001374584"/>
    </source>
</evidence>
<name>A0AAN9N6T8_PHACN</name>
<proteinExistence type="predicted"/>
<evidence type="ECO:0008006" key="6">
    <source>
        <dbReference type="Google" id="ProtNLM"/>
    </source>
</evidence>
<feature type="domain" description="SAP" evidence="2">
    <location>
        <begin position="85"/>
        <end position="121"/>
    </location>
</feature>
<dbReference type="InterPro" id="IPR003034">
    <property type="entry name" value="SAP_dom"/>
</dbReference>
<feature type="compositionally biased region" description="Basic residues" evidence="1">
    <location>
        <begin position="242"/>
        <end position="261"/>
    </location>
</feature>
<evidence type="ECO:0000256" key="1">
    <source>
        <dbReference type="SAM" id="MobiDB-lite"/>
    </source>
</evidence>
<feature type="domain" description="DUF7699" evidence="3">
    <location>
        <begin position="145"/>
        <end position="229"/>
    </location>
</feature>
<dbReference type="Pfam" id="PF02037">
    <property type="entry name" value="SAP"/>
    <property type="match status" value="1"/>
</dbReference>
<evidence type="ECO:0000259" key="3">
    <source>
        <dbReference type="Pfam" id="PF24766"/>
    </source>
</evidence>
<dbReference type="Pfam" id="PF24766">
    <property type="entry name" value="DUF7699"/>
    <property type="match status" value="1"/>
</dbReference>
<keyword evidence="5" id="KW-1185">Reference proteome</keyword>
<feature type="compositionally biased region" description="Acidic residues" evidence="1">
    <location>
        <begin position="38"/>
        <end position="71"/>
    </location>
</feature>
<dbReference type="Proteomes" id="UP001374584">
    <property type="component" value="Unassembled WGS sequence"/>
</dbReference>
<dbReference type="AlphaFoldDB" id="A0AAN9N6T8"/>
<dbReference type="PANTHER" id="PTHR35323:SF2">
    <property type="entry name" value="SAP DOMAIN-CONTAINING PROTEIN"/>
    <property type="match status" value="1"/>
</dbReference>
<dbReference type="EMBL" id="JAYMYR010000004">
    <property type="protein sequence ID" value="KAK7367512.1"/>
    <property type="molecule type" value="Genomic_DNA"/>
</dbReference>
<accession>A0AAN9N6T8</accession>
<feature type="compositionally biased region" description="Basic and acidic residues" evidence="1">
    <location>
        <begin position="288"/>
        <end position="299"/>
    </location>
</feature>
<feature type="region of interest" description="Disordered" evidence="1">
    <location>
        <begin position="1"/>
        <end position="71"/>
    </location>
</feature>
<evidence type="ECO:0000313" key="4">
    <source>
        <dbReference type="EMBL" id="KAK7367512.1"/>
    </source>
</evidence>
<reference evidence="4 5" key="1">
    <citation type="submission" date="2024-01" db="EMBL/GenBank/DDBJ databases">
        <title>The genomes of 5 underutilized Papilionoideae crops provide insights into root nodulation and disease resistanc.</title>
        <authorList>
            <person name="Jiang F."/>
        </authorList>
    </citation>
    <scope>NUCLEOTIDE SEQUENCE [LARGE SCALE GENOMIC DNA]</scope>
    <source>
        <strain evidence="4">JINMINGXINNONG_FW02</strain>
        <tissue evidence="4">Leaves</tissue>
    </source>
</reference>
<evidence type="ECO:0000259" key="2">
    <source>
        <dbReference type="Pfam" id="PF02037"/>
    </source>
</evidence>
<feature type="region of interest" description="Disordered" evidence="1">
    <location>
        <begin position="242"/>
        <end position="336"/>
    </location>
</feature>
<protein>
    <recommendedName>
        <fullName evidence="6">SAP domain-containing protein</fullName>
    </recommendedName>
</protein>
<feature type="compositionally biased region" description="Basic and acidic residues" evidence="1">
    <location>
        <begin position="1"/>
        <end position="12"/>
    </location>
</feature>
<comment type="caution">
    <text evidence="4">The sequence shown here is derived from an EMBL/GenBank/DDBJ whole genome shotgun (WGS) entry which is preliminary data.</text>
</comment>